<protein>
    <recommendedName>
        <fullName evidence="3">Guanylate cyclase domain-containing protein</fullName>
    </recommendedName>
</protein>
<organism evidence="1 2">
    <name type="scientific">Flexibacter flexilis DSM 6793</name>
    <dbReference type="NCBI Taxonomy" id="927664"/>
    <lineage>
        <taxon>Bacteria</taxon>
        <taxon>Pseudomonadati</taxon>
        <taxon>Bacteroidota</taxon>
        <taxon>Cytophagia</taxon>
        <taxon>Cytophagales</taxon>
        <taxon>Flexibacteraceae</taxon>
        <taxon>Flexibacter</taxon>
    </lineage>
</organism>
<gene>
    <name evidence="1" type="ORF">SAMN05421780_11363</name>
</gene>
<proteinExistence type="predicted"/>
<sequence length="245" mass="28507">MSDNKENKANWKPTDKRFVAFLDILGFKDLVMRNTHDEIYQILNQISKSKKLIEEATKFEEISKVFGDVEVYVVSFSDSIVIFSKNDSIENFKYFLLATRWFFTGAFNKQIPIKGAMAHGEISLNKKEQIYFGQPIIDAYLMEEDVNYMGIVAHNSIDNYISKIEEESVLKSIERLLFEEKTPLKCGSLTHTNLNWFKIIKKTDEEFNIQYLKSKINLFKKTTSGTARKYIDNTFNILEKIEGSL</sequence>
<dbReference type="RefSeq" id="WP_091516362.1">
    <property type="nucleotide sequence ID" value="NZ_FOLE01000013.1"/>
</dbReference>
<evidence type="ECO:0008006" key="3">
    <source>
        <dbReference type="Google" id="ProtNLM"/>
    </source>
</evidence>
<dbReference type="OrthoDB" id="8235971at2"/>
<dbReference type="Proteomes" id="UP000199514">
    <property type="component" value="Unassembled WGS sequence"/>
</dbReference>
<evidence type="ECO:0000313" key="2">
    <source>
        <dbReference type="Proteomes" id="UP000199514"/>
    </source>
</evidence>
<keyword evidence="2" id="KW-1185">Reference proteome</keyword>
<accession>A0A1I1N9S9</accession>
<name>A0A1I1N9S9_9BACT</name>
<dbReference type="AlphaFoldDB" id="A0A1I1N9S9"/>
<reference evidence="1 2" key="1">
    <citation type="submission" date="2016-10" db="EMBL/GenBank/DDBJ databases">
        <authorList>
            <person name="de Groot N.N."/>
        </authorList>
    </citation>
    <scope>NUCLEOTIDE SEQUENCE [LARGE SCALE GENOMIC DNA]</scope>
    <source>
        <strain evidence="1 2">DSM 6793</strain>
    </source>
</reference>
<evidence type="ECO:0000313" key="1">
    <source>
        <dbReference type="EMBL" id="SFC94389.1"/>
    </source>
</evidence>
<dbReference type="EMBL" id="FOLE01000013">
    <property type="protein sequence ID" value="SFC94389.1"/>
    <property type="molecule type" value="Genomic_DNA"/>
</dbReference>